<proteinExistence type="predicted"/>
<dbReference type="Pfam" id="PF07679">
    <property type="entry name" value="I-set"/>
    <property type="match status" value="5"/>
</dbReference>
<feature type="domain" description="Ig-like" evidence="17">
    <location>
        <begin position="411"/>
        <end position="504"/>
    </location>
</feature>
<dbReference type="Pfam" id="PF00041">
    <property type="entry name" value="fn3"/>
    <property type="match status" value="5"/>
</dbReference>
<dbReference type="FunFam" id="2.60.40.10:FF:000120">
    <property type="entry name" value="Down syndrome cell adhesion molecule like 1"/>
    <property type="match status" value="1"/>
</dbReference>
<keyword evidence="8 16" id="KW-1133">Transmembrane helix</keyword>
<evidence type="ECO:0000259" key="17">
    <source>
        <dbReference type="PROSITE" id="PS50835"/>
    </source>
</evidence>
<dbReference type="FunFam" id="2.60.40.10:FF:000104">
    <property type="entry name" value="Down syndrome cell adhesion molecule b"/>
    <property type="match status" value="1"/>
</dbReference>
<dbReference type="PANTHER" id="PTHR44170">
    <property type="entry name" value="PROTEIN SIDEKICK"/>
    <property type="match status" value="1"/>
</dbReference>
<evidence type="ECO:0008006" key="21">
    <source>
        <dbReference type="Google" id="ProtNLM"/>
    </source>
</evidence>
<dbReference type="GO" id="GO:0005886">
    <property type="term" value="C:plasma membrane"/>
    <property type="evidence" value="ECO:0007669"/>
    <property type="project" value="UniProtKB-SubCell"/>
</dbReference>
<dbReference type="InterPro" id="IPR036116">
    <property type="entry name" value="FN3_sf"/>
</dbReference>
<evidence type="ECO:0000256" key="15">
    <source>
        <dbReference type="SAM" id="MobiDB-lite"/>
    </source>
</evidence>
<dbReference type="InterPro" id="IPR013098">
    <property type="entry name" value="Ig_I-set"/>
</dbReference>
<dbReference type="InterPro" id="IPR003599">
    <property type="entry name" value="Ig_sub"/>
</dbReference>
<feature type="domain" description="Ig-like" evidence="17">
    <location>
        <begin position="223"/>
        <end position="311"/>
    </location>
</feature>
<keyword evidence="9" id="KW-0770">Synapse</keyword>
<dbReference type="GO" id="GO:0098609">
    <property type="term" value="P:cell-cell adhesion"/>
    <property type="evidence" value="ECO:0007669"/>
    <property type="project" value="TreeGrafter"/>
</dbReference>
<reference evidence="19" key="1">
    <citation type="submission" date="2021-08" db="EMBL/GenBank/DDBJ databases">
        <authorList>
            <person name="Misof B."/>
            <person name="Oliver O."/>
            <person name="Podsiadlowski L."/>
            <person name="Donath A."/>
            <person name="Peters R."/>
            <person name="Mayer C."/>
            <person name="Rust J."/>
            <person name="Gunkel S."/>
            <person name="Lesny P."/>
            <person name="Martin S."/>
            <person name="Oeyen J.P."/>
            <person name="Petersen M."/>
            <person name="Panagiotis P."/>
            <person name="Wilbrandt J."/>
            <person name="Tanja T."/>
        </authorList>
    </citation>
    <scope>NUCLEOTIDE SEQUENCE</scope>
    <source>
        <strain evidence="19">GBR_01_08_01A</strain>
        <tissue evidence="19">Thorax + abdomen</tissue>
    </source>
</reference>
<dbReference type="EMBL" id="JAIFRP010000007">
    <property type="protein sequence ID" value="KAK2587183.1"/>
    <property type="molecule type" value="Genomic_DNA"/>
</dbReference>
<dbReference type="InterPro" id="IPR056754">
    <property type="entry name" value="DSCAM/DSCAML_C"/>
</dbReference>
<dbReference type="FunFam" id="2.60.40.10:FF:000333">
    <property type="entry name" value="Down syndrome cell adhesion molecule"/>
    <property type="match status" value="2"/>
</dbReference>
<dbReference type="FunFam" id="2.60.40.10:FF:000017">
    <property type="entry name" value="Down syndrome cell adhesion molecule b"/>
    <property type="match status" value="1"/>
</dbReference>
<keyword evidence="5" id="KW-0677">Repeat</keyword>
<dbReference type="CDD" id="cd20956">
    <property type="entry name" value="IgI_4_Dscam"/>
    <property type="match status" value="1"/>
</dbReference>
<keyword evidence="13" id="KW-0393">Immunoglobulin domain</keyword>
<dbReference type="CDD" id="cd00063">
    <property type="entry name" value="FN3"/>
    <property type="match status" value="6"/>
</dbReference>
<feature type="domain" description="Ig-like" evidence="17">
    <location>
        <begin position="694"/>
        <end position="803"/>
    </location>
</feature>
<keyword evidence="6" id="KW-0130">Cell adhesion</keyword>
<evidence type="ECO:0000256" key="9">
    <source>
        <dbReference type="ARBA" id="ARBA00023018"/>
    </source>
</evidence>
<evidence type="ECO:0000259" key="18">
    <source>
        <dbReference type="PROSITE" id="PS50853"/>
    </source>
</evidence>
<feature type="domain" description="Ig-like" evidence="17">
    <location>
        <begin position="808"/>
        <end position="905"/>
    </location>
</feature>
<dbReference type="FunFam" id="2.60.40.10:FF:000004">
    <property type="entry name" value="DCC isoform 1"/>
    <property type="match status" value="2"/>
</dbReference>
<dbReference type="InterPro" id="IPR013783">
    <property type="entry name" value="Ig-like_fold"/>
</dbReference>
<dbReference type="PANTHER" id="PTHR44170:SF56">
    <property type="entry name" value="FIBRONECTIN TYPE-III DOMAIN-CONTAINING PROTEIN"/>
    <property type="match status" value="1"/>
</dbReference>
<evidence type="ECO:0000313" key="20">
    <source>
        <dbReference type="Proteomes" id="UP001258017"/>
    </source>
</evidence>
<dbReference type="SUPFAM" id="SSF48726">
    <property type="entry name" value="Immunoglobulin"/>
    <property type="match status" value="11"/>
</dbReference>
<feature type="domain" description="Ig-like" evidence="17">
    <location>
        <begin position="1413"/>
        <end position="1510"/>
    </location>
</feature>
<keyword evidence="11" id="KW-1015">Disulfide bond</keyword>
<sequence length="2051" mass="225710">MRLKGRGVVLDSQGPVLVSEPRSSVEFSNDTGAMIHCSAHGSPSPRIDWLMGDGSPVLPIPHIREMLVNGSMYFLPFGAESYRHDVHSAVYRCQASNSVGRVLGREITVKAVVRQKYEVQVRDAYVLAGNTGVLRCEIPSFAKDYVKVTSWVQDSTFNIFPTHESGGKYHMLPTGELLVFSVTSADAHSSYRCRTVHHVTGDTVESSSYARLVVTEHRNPVPPRFNERVGPAPIRSGETIVLSCISQGIPPPTYLWFRESVSGTAMISNSERIHARAGVLILQAARPEDAGRYVCHANNTAGSERVELEVSIVSSISIHLTPQQVTVDLEKDAEFQCSVTGRPIPVISWAKDGLPVREGSSGRTKITGSGGSTLHISSIVRDDKGMYQCFAKNEYEMVQATAELRLGDAAPQLLYKFIEQTIQPGPSVSLKCIATGNPTPHFSWTLDGFPLPQNDRFMIGQYVTVHGDVISHVNISAVHVEDGGEYRCSAVNRVAKAHHSARLNIYGLPHVRPMGNYAAVAGETTVIKCPVAGFPIASITWEKDGQILPTSRRQEVSPNGTLILHRVDSATDRGAYTCTAKNKQGRSDSQTVHIEVKVPPKIEPFSFPANPQEGARVHVTCVVSEGDSPLKITWLKDGRPLRPQEAKTHHIGEFDLALRIQSASTAHNGNYTCVASNDAAKTSRTASLLVHVPPTIAPFSFNKDLSEGVRAQVTCMIEKGDPPFTIIWSKDGEPIGSSSTAAFGNTGITAPRHSQTPTGLRVTSIDVHSSSIVIDRVTAEHTGNYTCLARNSVAEVVWTAELVVRVPPRWVMEPQDVRASEGMSQLVLHCHAEGFPPPAITWRRATGKKPGNYHDIASHEHTQNLQIHSNGSLVFGRVQEDHEGFYLCEALNGIGAGLSKVVYLTVNVPAHFVDKHRNQTARLGSNASLRCEAKGDHPLKISWRKGGLQIEPALSDYRYTLKEENTTDGLISVLGFVSTSREDSGRYFCIATNSYGRDEMTIHLYIQEPPDFPRNLHVVEKGSRYIKIGWTTSQDGNSPITQYIIEYKTDSEVWHDHTFHTTVPGSRAYGHVNDLRPAVTYQFRVYAENELGRSQASDILDATTEGEKPGGPPRNLKVEPVSSSEFNVTWDPPDHDLWNGEILGYHVGYKEHRLAAEQYTYRTVERRISTASLALGLARTSMPGRQYQLTNLKKFTRYSVVVQAYNALGQGPVTPEVVATTLEDVPSSPPQDVRCTALSSQSLQVSWDPPPDSSLNGILKGYKVMWENVDSLTESSKSEMKITTALTVGIHGLEKYTNYSVQALAFTRAGDGVASAPLYCVTEEDLPEVPAGVKAVASSATSIIVSWLPPLRSNGNITSYNVHIRSVGTDSKWYRRAISPHQTSYQAENLHKRNQYEFSIAAITSVGEGPKTPPITVSPSSEVRAAIYSFGVVLVVPWKQDVTLPCQSVGKPEPSVTWKQWGQTVKPSARITMLPDGSLQITELHREDSGNYTCFVENRHGSDQITHRLTVQVPPAAPLLHATSATSNSINVQWKYGDDGGAPIRGYILHYKRESGEWEEVKVSHKMSSFVLSRLWCGNDYQMYLTAYNSIGMGSPSEIVKARTEGSKPEDSPGSADKFITVNVSWITLHLSTWNDGGCPITYFELEFRKSGEDIWTLVSSNIEVQKTYTLSELHPGTTYDIRIRAHNNAGSSVVEYKVTTLQPHISSTIATVEIDQFIPQHTPVYSDLKLIVPLVLSSLAVIAAAGAVFYCFRKRPFMGDMGSLHDAQTAAALDNKQNMEQREQYYATVRKPLRSPIREMATLEKIPEYSEDIYPYATFQLEESVPPGGDSRCNSAAPLQTFVYHDPRLSTADTLQLRESDCNRYTKVRGGRSSSAPLHKTHKVSQGKSESEEYDTLGSDSDTEVGTSSRTESSNHLVDSHHSASAVDSRVHNFLYHGPESSTSTEPSPILERKSFPGRGRPKMLRLARHPSEETRTNFGAITGIGNSKYQSSNSCANRDQERDGSGNLFVPKLDPPSGFSDAFELSEAECDLDRGHCSQRNVRDFVIAV</sequence>
<evidence type="ECO:0000256" key="10">
    <source>
        <dbReference type="ARBA" id="ARBA00023136"/>
    </source>
</evidence>
<feature type="domain" description="Fibronectin type-III" evidence="18">
    <location>
        <begin position="1112"/>
        <end position="1224"/>
    </location>
</feature>
<dbReference type="InterPro" id="IPR036179">
    <property type="entry name" value="Ig-like_dom_sf"/>
</dbReference>
<keyword evidence="4" id="KW-0732">Signal</keyword>
<accession>A0AAD9RXA4</accession>
<feature type="domain" description="Fibronectin type-III" evidence="18">
    <location>
        <begin position="1229"/>
        <end position="1325"/>
    </location>
</feature>
<evidence type="ECO:0000256" key="1">
    <source>
        <dbReference type="ARBA" id="ARBA00004251"/>
    </source>
</evidence>
<dbReference type="GO" id="GO:0045202">
    <property type="term" value="C:synapse"/>
    <property type="evidence" value="ECO:0007669"/>
    <property type="project" value="UniProtKB-SubCell"/>
</dbReference>
<feature type="compositionally biased region" description="Low complexity" evidence="15">
    <location>
        <begin position="1940"/>
        <end position="1950"/>
    </location>
</feature>
<dbReference type="SUPFAM" id="SSF49265">
    <property type="entry name" value="Fibronectin type III"/>
    <property type="match status" value="3"/>
</dbReference>
<dbReference type="SMART" id="SM00406">
    <property type="entry name" value="IGv"/>
    <property type="match status" value="3"/>
</dbReference>
<dbReference type="CDD" id="cd20958">
    <property type="entry name" value="IgI_5_Dscam"/>
    <property type="match status" value="1"/>
</dbReference>
<feature type="domain" description="Ig-like" evidence="17">
    <location>
        <begin position="909"/>
        <end position="1003"/>
    </location>
</feature>
<keyword evidence="12" id="KW-0325">Glycoprotein</keyword>
<dbReference type="SMART" id="SM00409">
    <property type="entry name" value="IG"/>
    <property type="match status" value="11"/>
</dbReference>
<dbReference type="SMART" id="SM00408">
    <property type="entry name" value="IGc2"/>
    <property type="match status" value="10"/>
</dbReference>
<feature type="domain" description="Fibronectin type-III" evidence="18">
    <location>
        <begin position="1514"/>
        <end position="1607"/>
    </location>
</feature>
<protein>
    <recommendedName>
        <fullName evidence="21">Down syndrome cell adhesion molecule-like protein Dscam2</fullName>
    </recommendedName>
</protein>
<dbReference type="InterPro" id="IPR007110">
    <property type="entry name" value="Ig-like_dom"/>
</dbReference>
<evidence type="ECO:0000256" key="6">
    <source>
        <dbReference type="ARBA" id="ARBA00022889"/>
    </source>
</evidence>
<dbReference type="FunFam" id="2.60.40.10:FF:000032">
    <property type="entry name" value="palladin isoform X1"/>
    <property type="match status" value="2"/>
</dbReference>
<evidence type="ECO:0000256" key="12">
    <source>
        <dbReference type="ARBA" id="ARBA00023180"/>
    </source>
</evidence>
<dbReference type="Gene3D" id="2.60.40.10">
    <property type="entry name" value="Immunoglobulins"/>
    <property type="match status" value="17"/>
</dbReference>
<evidence type="ECO:0000256" key="4">
    <source>
        <dbReference type="ARBA" id="ARBA00022729"/>
    </source>
</evidence>
<evidence type="ECO:0000256" key="7">
    <source>
        <dbReference type="ARBA" id="ARBA00022902"/>
    </source>
</evidence>
<evidence type="ECO:0000256" key="3">
    <source>
        <dbReference type="ARBA" id="ARBA00022692"/>
    </source>
</evidence>
<dbReference type="InterPro" id="IPR003961">
    <property type="entry name" value="FN3_dom"/>
</dbReference>
<gene>
    <name evidence="19" type="ORF">KPH14_002930</name>
</gene>
<dbReference type="PROSITE" id="PS50853">
    <property type="entry name" value="FN3"/>
    <property type="match status" value="6"/>
</dbReference>
<keyword evidence="2" id="KW-1003">Cell membrane</keyword>
<keyword evidence="20" id="KW-1185">Reference proteome</keyword>
<keyword evidence="3 16" id="KW-0812">Transmembrane</keyword>
<dbReference type="FunFam" id="2.60.40.10:FF:000093">
    <property type="entry name" value="Down syndrome cell adhesion molecule, isoform B"/>
    <property type="match status" value="1"/>
</dbReference>
<keyword evidence="7" id="KW-0524">Neurogenesis</keyword>
<feature type="domain" description="Ig-like" evidence="17">
    <location>
        <begin position="115"/>
        <end position="210"/>
    </location>
</feature>
<evidence type="ECO:0000256" key="14">
    <source>
        <dbReference type="ARBA" id="ARBA00034103"/>
    </source>
</evidence>
<feature type="domain" description="Fibronectin type-III" evidence="18">
    <location>
        <begin position="1012"/>
        <end position="1107"/>
    </location>
</feature>
<feature type="domain" description="Ig-like" evidence="17">
    <location>
        <begin position="15"/>
        <end position="108"/>
    </location>
</feature>
<feature type="compositionally biased region" description="Polar residues" evidence="15">
    <location>
        <begin position="1899"/>
        <end position="1918"/>
    </location>
</feature>
<feature type="domain" description="Ig-like" evidence="17">
    <location>
        <begin position="600"/>
        <end position="687"/>
    </location>
</feature>
<feature type="transmembrane region" description="Helical" evidence="16">
    <location>
        <begin position="1731"/>
        <end position="1753"/>
    </location>
</feature>
<keyword evidence="10 16" id="KW-0472">Membrane</keyword>
<feature type="domain" description="Ig-like" evidence="17">
    <location>
        <begin position="509"/>
        <end position="593"/>
    </location>
</feature>
<comment type="subcellular location">
    <subcellularLocation>
        <location evidence="1">Cell membrane</location>
        <topology evidence="1">Single-pass type I membrane protein</topology>
    </subcellularLocation>
    <subcellularLocation>
        <location evidence="14">Synapse</location>
    </subcellularLocation>
</comment>
<feature type="domain" description="Fibronectin type-III" evidence="18">
    <location>
        <begin position="1612"/>
        <end position="1704"/>
    </location>
</feature>
<dbReference type="Pfam" id="PF25059">
    <property type="entry name" value="FN3_DSCAM-DSCAML_C"/>
    <property type="match status" value="1"/>
</dbReference>
<evidence type="ECO:0000256" key="11">
    <source>
        <dbReference type="ARBA" id="ARBA00023157"/>
    </source>
</evidence>
<organism evidence="19 20">
    <name type="scientific">Odynerus spinipes</name>
    <dbReference type="NCBI Taxonomy" id="1348599"/>
    <lineage>
        <taxon>Eukaryota</taxon>
        <taxon>Metazoa</taxon>
        <taxon>Ecdysozoa</taxon>
        <taxon>Arthropoda</taxon>
        <taxon>Hexapoda</taxon>
        <taxon>Insecta</taxon>
        <taxon>Pterygota</taxon>
        <taxon>Neoptera</taxon>
        <taxon>Endopterygota</taxon>
        <taxon>Hymenoptera</taxon>
        <taxon>Apocrita</taxon>
        <taxon>Aculeata</taxon>
        <taxon>Vespoidea</taxon>
        <taxon>Vespidae</taxon>
        <taxon>Eumeninae</taxon>
        <taxon>Odynerus</taxon>
    </lineage>
</organism>
<comment type="caution">
    <text evidence="19">The sequence shown here is derived from an EMBL/GenBank/DDBJ whole genome shotgun (WGS) entry which is preliminary data.</text>
</comment>
<dbReference type="Proteomes" id="UP001258017">
    <property type="component" value="Unassembled WGS sequence"/>
</dbReference>
<dbReference type="PROSITE" id="PS50835">
    <property type="entry name" value="IG_LIKE"/>
    <property type="match status" value="11"/>
</dbReference>
<evidence type="ECO:0000256" key="8">
    <source>
        <dbReference type="ARBA" id="ARBA00022989"/>
    </source>
</evidence>
<evidence type="ECO:0000313" key="19">
    <source>
        <dbReference type="EMBL" id="KAK2587183.1"/>
    </source>
</evidence>
<evidence type="ECO:0000256" key="13">
    <source>
        <dbReference type="ARBA" id="ARBA00023319"/>
    </source>
</evidence>
<dbReference type="InterPro" id="IPR013106">
    <property type="entry name" value="Ig_V-set"/>
</dbReference>
<evidence type="ECO:0000256" key="2">
    <source>
        <dbReference type="ARBA" id="ARBA00022475"/>
    </source>
</evidence>
<reference evidence="19" key="2">
    <citation type="journal article" date="2023" name="Commun. Biol.">
        <title>Intrasexual cuticular hydrocarbon dimorphism in a wasp sheds light on hydrocarbon biosynthesis genes in Hymenoptera.</title>
        <authorList>
            <person name="Moris V.C."/>
            <person name="Podsiadlowski L."/>
            <person name="Martin S."/>
            <person name="Oeyen J.P."/>
            <person name="Donath A."/>
            <person name="Petersen M."/>
            <person name="Wilbrandt J."/>
            <person name="Misof B."/>
            <person name="Liedtke D."/>
            <person name="Thamm M."/>
            <person name="Scheiner R."/>
            <person name="Schmitt T."/>
            <person name="Niehuis O."/>
        </authorList>
    </citation>
    <scope>NUCLEOTIDE SEQUENCE</scope>
    <source>
        <strain evidence="19">GBR_01_08_01A</strain>
    </source>
</reference>
<feature type="domain" description="Ig-like" evidence="17">
    <location>
        <begin position="322"/>
        <end position="405"/>
    </location>
</feature>
<dbReference type="Pfam" id="PF13927">
    <property type="entry name" value="Ig_3"/>
    <property type="match status" value="4"/>
</dbReference>
<evidence type="ECO:0000256" key="16">
    <source>
        <dbReference type="SAM" id="Phobius"/>
    </source>
</evidence>
<dbReference type="SMART" id="SM00060">
    <property type="entry name" value="FN3"/>
    <property type="match status" value="6"/>
</dbReference>
<feature type="domain" description="Fibronectin type-III" evidence="18">
    <location>
        <begin position="1329"/>
        <end position="1423"/>
    </location>
</feature>
<dbReference type="InterPro" id="IPR003598">
    <property type="entry name" value="Ig_sub2"/>
</dbReference>
<name>A0AAD9RXA4_9HYME</name>
<evidence type="ECO:0000256" key="5">
    <source>
        <dbReference type="ARBA" id="ARBA00022737"/>
    </source>
</evidence>
<feature type="region of interest" description="Disordered" evidence="15">
    <location>
        <begin position="1867"/>
        <end position="1963"/>
    </location>
</feature>
<dbReference type="GO" id="GO:0048812">
    <property type="term" value="P:neuron projection morphogenesis"/>
    <property type="evidence" value="ECO:0007669"/>
    <property type="project" value="UniProtKB-ARBA"/>
</dbReference>